<evidence type="ECO:0000313" key="3">
    <source>
        <dbReference type="Proteomes" id="UP000231637"/>
    </source>
</evidence>
<proteinExistence type="predicted"/>
<feature type="domain" description="MEKHLA" evidence="1">
    <location>
        <begin position="19"/>
        <end position="157"/>
    </location>
</feature>
<dbReference type="RefSeq" id="WP_100266268.1">
    <property type="nucleotide sequence ID" value="NZ_CP018800.1"/>
</dbReference>
<dbReference type="EMBL" id="CP018800">
    <property type="protein sequence ID" value="ATX82978.1"/>
    <property type="molecule type" value="Genomic_DNA"/>
</dbReference>
<sequence>MKQCTDPPSETNDYQLEQLRLLSDSLKRWSGCGLLDDDSDPAVAARRVYFAPYALLSHGTGEDPVINYANHTAQQLFEMDWHEFTQLPSRLSAEAGVQAERNALLKRVTENGYIDDYSGVRIASSGRRFRIQDATVWNLIDKGGNYRGQAAMFTLWHYLG</sequence>
<dbReference type="Proteomes" id="UP000231637">
    <property type="component" value="Chromosome"/>
</dbReference>
<dbReference type="Pfam" id="PF08670">
    <property type="entry name" value="MEKHLA"/>
    <property type="match status" value="1"/>
</dbReference>
<organism evidence="2 3">
    <name type="scientific">Mariprofundus ferrinatatus</name>
    <dbReference type="NCBI Taxonomy" id="1921087"/>
    <lineage>
        <taxon>Bacteria</taxon>
        <taxon>Pseudomonadati</taxon>
        <taxon>Pseudomonadota</taxon>
        <taxon>Candidatius Mariprofundia</taxon>
        <taxon>Mariprofundales</taxon>
        <taxon>Mariprofundaceae</taxon>
        <taxon>Mariprofundus</taxon>
    </lineage>
</organism>
<evidence type="ECO:0000313" key="2">
    <source>
        <dbReference type="EMBL" id="ATX82978.1"/>
    </source>
</evidence>
<gene>
    <name evidence="2" type="ORF">Ga0123462_2143</name>
</gene>
<reference evidence="2 3" key="1">
    <citation type="submission" date="2016-12" db="EMBL/GenBank/DDBJ databases">
        <title>Isolation and genomic insights into novel planktonic Zetaproteobacteria from stratified waters of the Chesapeake Bay.</title>
        <authorList>
            <person name="McAllister S.M."/>
            <person name="Kato S."/>
            <person name="Chan C.S."/>
            <person name="Chiu B.K."/>
            <person name="Field E.K."/>
        </authorList>
    </citation>
    <scope>NUCLEOTIDE SEQUENCE [LARGE SCALE GENOMIC DNA]</scope>
    <source>
        <strain evidence="2 3">CP-8</strain>
    </source>
</reference>
<accession>A0A2K8L6N4</accession>
<dbReference type="KEGG" id="mfn:Ga0123462_2143"/>
<keyword evidence="3" id="KW-1185">Reference proteome</keyword>
<dbReference type="OrthoDB" id="9794448at2"/>
<evidence type="ECO:0000259" key="1">
    <source>
        <dbReference type="Pfam" id="PF08670"/>
    </source>
</evidence>
<name>A0A2K8L6N4_9PROT</name>
<dbReference type="AlphaFoldDB" id="A0A2K8L6N4"/>
<dbReference type="InterPro" id="IPR013978">
    <property type="entry name" value="MEKHLA"/>
</dbReference>
<protein>
    <submittedName>
        <fullName evidence="2">MEKHLA domain-containing protein</fullName>
    </submittedName>
</protein>